<feature type="region of interest" description="Disordered" evidence="1">
    <location>
        <begin position="1"/>
        <end position="30"/>
    </location>
</feature>
<keyword evidence="3" id="KW-1185">Reference proteome</keyword>
<dbReference type="InterPro" id="IPR013083">
    <property type="entry name" value="Znf_RING/FYVE/PHD"/>
</dbReference>
<dbReference type="Gene3D" id="3.30.40.10">
    <property type="entry name" value="Zinc/RING finger domain, C3HC4 (zinc finger)"/>
    <property type="match status" value="1"/>
</dbReference>
<evidence type="ECO:0000313" key="3">
    <source>
        <dbReference type="Proteomes" id="UP000649617"/>
    </source>
</evidence>
<dbReference type="Proteomes" id="UP000649617">
    <property type="component" value="Unassembled WGS sequence"/>
</dbReference>
<dbReference type="EMBL" id="CAJNIZ010001137">
    <property type="protein sequence ID" value="CAE7183567.1"/>
    <property type="molecule type" value="Genomic_DNA"/>
</dbReference>
<protein>
    <recommendedName>
        <fullName evidence="4">RING-type domain-containing protein</fullName>
    </recommendedName>
</protein>
<gene>
    <name evidence="2" type="ORF">SPIL2461_LOCUS1190</name>
</gene>
<sequence>MASSGMTFSAGTKDHDGPVASTSAAASAPAEDACLYCKKERRMYETDGCGHEAACKKCAMKTATGGKCKVCGQLFAGWRQM</sequence>
<evidence type="ECO:0000256" key="1">
    <source>
        <dbReference type="SAM" id="MobiDB-lite"/>
    </source>
</evidence>
<feature type="compositionally biased region" description="Polar residues" evidence="1">
    <location>
        <begin position="1"/>
        <end position="10"/>
    </location>
</feature>
<evidence type="ECO:0000313" key="2">
    <source>
        <dbReference type="EMBL" id="CAE7183567.1"/>
    </source>
</evidence>
<accession>A0A812IZ45</accession>
<evidence type="ECO:0008006" key="4">
    <source>
        <dbReference type="Google" id="ProtNLM"/>
    </source>
</evidence>
<dbReference type="AlphaFoldDB" id="A0A812IZ45"/>
<comment type="caution">
    <text evidence="2">The sequence shown here is derived from an EMBL/GenBank/DDBJ whole genome shotgun (WGS) entry which is preliminary data.</text>
</comment>
<organism evidence="2 3">
    <name type="scientific">Symbiodinium pilosum</name>
    <name type="common">Dinoflagellate</name>
    <dbReference type="NCBI Taxonomy" id="2952"/>
    <lineage>
        <taxon>Eukaryota</taxon>
        <taxon>Sar</taxon>
        <taxon>Alveolata</taxon>
        <taxon>Dinophyceae</taxon>
        <taxon>Suessiales</taxon>
        <taxon>Symbiodiniaceae</taxon>
        <taxon>Symbiodinium</taxon>
    </lineage>
</organism>
<feature type="compositionally biased region" description="Low complexity" evidence="1">
    <location>
        <begin position="20"/>
        <end position="30"/>
    </location>
</feature>
<reference evidence="2" key="1">
    <citation type="submission" date="2021-02" db="EMBL/GenBank/DDBJ databases">
        <authorList>
            <person name="Dougan E. K."/>
            <person name="Rhodes N."/>
            <person name="Thang M."/>
            <person name="Chan C."/>
        </authorList>
    </citation>
    <scope>NUCLEOTIDE SEQUENCE</scope>
</reference>
<dbReference type="Pfam" id="PF13920">
    <property type="entry name" value="zf-C3HC4_3"/>
    <property type="match status" value="1"/>
</dbReference>
<proteinExistence type="predicted"/>
<name>A0A812IZ45_SYMPI</name>